<sequence length="60" mass="6753">MNEAHKPIIGNEIPYRRTRLDKRTGSLVFDRHLDETLAEGSSSYSRAPDVDNPLARGQVT</sequence>
<reference evidence="2 3" key="1">
    <citation type="submission" date="2024-06" db="EMBL/GenBank/DDBJ databases">
        <title>Novosphingobium rhizovicinus M1R2S20.</title>
        <authorList>
            <person name="Sun J.-Q."/>
        </authorList>
    </citation>
    <scope>NUCLEOTIDE SEQUENCE [LARGE SCALE GENOMIC DNA]</scope>
    <source>
        <strain evidence="2 3">M1R2S20</strain>
    </source>
</reference>
<keyword evidence="3" id="KW-1185">Reference proteome</keyword>
<evidence type="ECO:0000313" key="3">
    <source>
        <dbReference type="Proteomes" id="UP001556118"/>
    </source>
</evidence>
<protein>
    <submittedName>
        <fullName evidence="2">Uncharacterized protein</fullName>
    </submittedName>
</protein>
<dbReference type="RefSeq" id="WP_367773951.1">
    <property type="nucleotide sequence ID" value="NZ_JBFNXR010000048.1"/>
</dbReference>
<organism evidence="2 3">
    <name type="scientific">Novosphingobium rhizovicinum</name>
    <dbReference type="NCBI Taxonomy" id="3228928"/>
    <lineage>
        <taxon>Bacteria</taxon>
        <taxon>Pseudomonadati</taxon>
        <taxon>Pseudomonadota</taxon>
        <taxon>Alphaproteobacteria</taxon>
        <taxon>Sphingomonadales</taxon>
        <taxon>Sphingomonadaceae</taxon>
        <taxon>Novosphingobium</taxon>
    </lineage>
</organism>
<gene>
    <name evidence="2" type="ORF">ABUH87_12010</name>
</gene>
<evidence type="ECO:0000313" key="2">
    <source>
        <dbReference type="EMBL" id="MEW9855864.1"/>
    </source>
</evidence>
<feature type="region of interest" description="Disordered" evidence="1">
    <location>
        <begin position="38"/>
        <end position="60"/>
    </location>
</feature>
<accession>A0ABV3RF39</accession>
<dbReference type="EMBL" id="JBFNXR010000048">
    <property type="protein sequence ID" value="MEW9855864.1"/>
    <property type="molecule type" value="Genomic_DNA"/>
</dbReference>
<name>A0ABV3RF39_9SPHN</name>
<evidence type="ECO:0000256" key="1">
    <source>
        <dbReference type="SAM" id="MobiDB-lite"/>
    </source>
</evidence>
<comment type="caution">
    <text evidence="2">The sequence shown here is derived from an EMBL/GenBank/DDBJ whole genome shotgun (WGS) entry which is preliminary data.</text>
</comment>
<dbReference type="Proteomes" id="UP001556118">
    <property type="component" value="Unassembled WGS sequence"/>
</dbReference>
<proteinExistence type="predicted"/>